<gene>
    <name evidence="1" type="ORF">G4Y79_00490</name>
</gene>
<dbReference type="InterPro" id="IPR045990">
    <property type="entry name" value="DUF5946"/>
</dbReference>
<proteinExistence type="predicted"/>
<evidence type="ECO:0000313" key="1">
    <source>
        <dbReference type="EMBL" id="QPC82882.1"/>
    </source>
</evidence>
<accession>A0A7S8E9J8</accession>
<dbReference type="KEGG" id="pmet:G4Y79_00490"/>
<protein>
    <submittedName>
        <fullName evidence="1">Uncharacterized protein</fullName>
    </submittedName>
</protein>
<dbReference type="RefSeq" id="WP_195170951.1">
    <property type="nucleotide sequence ID" value="NZ_CP062983.1"/>
</dbReference>
<reference evidence="1 2" key="1">
    <citation type="submission" date="2020-02" db="EMBL/GenBank/DDBJ databases">
        <authorList>
            <person name="Zheng R.K."/>
            <person name="Sun C.M."/>
        </authorList>
    </citation>
    <scope>NUCLEOTIDE SEQUENCE [LARGE SCALE GENOMIC DNA]</scope>
    <source>
        <strain evidence="2">rifampicinis</strain>
    </source>
</reference>
<dbReference type="Pfam" id="PF19371">
    <property type="entry name" value="DUF5946"/>
    <property type="match status" value="1"/>
</dbReference>
<dbReference type="AlphaFoldDB" id="A0A7S8E9J8"/>
<keyword evidence="2" id="KW-1185">Reference proteome</keyword>
<organism evidence="1 2">
    <name type="scientific">Phototrophicus methaneseepsis</name>
    <dbReference type="NCBI Taxonomy" id="2710758"/>
    <lineage>
        <taxon>Bacteria</taxon>
        <taxon>Bacillati</taxon>
        <taxon>Chloroflexota</taxon>
        <taxon>Candidatus Thermofontia</taxon>
        <taxon>Phototrophicales</taxon>
        <taxon>Phototrophicaceae</taxon>
        <taxon>Phototrophicus</taxon>
    </lineage>
</organism>
<dbReference type="EMBL" id="CP062983">
    <property type="protein sequence ID" value="QPC82882.1"/>
    <property type="molecule type" value="Genomic_DNA"/>
</dbReference>
<sequence length="149" mass="16952">MQALCEACGAPISDERTCQDDFYQMLYWEHEFPALGVVHHLMVISYHLQHPHLYSPQGLNGIQQQLKQFIETDITPEQMRQGMRQAVDSGKRDYAITARPGSYGQYDHPMPWTLHACDVVAGGAENYIQNTHAWAQSIYSVLKQTGELT</sequence>
<evidence type="ECO:0000313" key="2">
    <source>
        <dbReference type="Proteomes" id="UP000594468"/>
    </source>
</evidence>
<dbReference type="Proteomes" id="UP000594468">
    <property type="component" value="Chromosome"/>
</dbReference>
<name>A0A7S8E9J8_9CHLR</name>